<dbReference type="AlphaFoldDB" id="A0AA95JYV0"/>
<evidence type="ECO:0000313" key="2">
    <source>
        <dbReference type="Proteomes" id="UP001177527"/>
    </source>
</evidence>
<organism evidence="1 2">
    <name type="scientific">Kluyvera intermedia</name>
    <name type="common">Enterobacter intermedius</name>
    <dbReference type="NCBI Taxonomy" id="61648"/>
    <lineage>
        <taxon>Bacteria</taxon>
        <taxon>Pseudomonadati</taxon>
        <taxon>Pseudomonadota</taxon>
        <taxon>Gammaproteobacteria</taxon>
        <taxon>Enterobacterales</taxon>
        <taxon>Enterobacteriaceae</taxon>
        <taxon>Kluyvera</taxon>
    </lineage>
</organism>
<evidence type="ECO:0000313" key="1">
    <source>
        <dbReference type="EMBL" id="WGL54470.1"/>
    </source>
</evidence>
<dbReference type="Proteomes" id="UP001177527">
    <property type="component" value="Chromosome"/>
</dbReference>
<name>A0AA95JYV0_KLUIN</name>
<sequence length="58" mass="6513">MTFSEMPTEVKTQVLAAYTNAVSEIRPARNEEARRQQKEDIEKMAENILAGFSKLIAG</sequence>
<accession>A0AA95JYV0</accession>
<reference evidence="1" key="1">
    <citation type="submission" date="2023-04" db="EMBL/GenBank/DDBJ databases">
        <title>APH(3)-Id, a novel chromosomal aminoglycoside phosphotransferase, identified from an environmental isolate of Kluyvera intermedia DW18.</title>
        <authorList>
            <person name="Sha Y."/>
        </authorList>
    </citation>
    <scope>NUCLEOTIDE SEQUENCE</scope>
    <source>
        <strain evidence="1">DW18</strain>
    </source>
</reference>
<dbReference type="EMBL" id="CP123488">
    <property type="protein sequence ID" value="WGL54470.1"/>
    <property type="molecule type" value="Genomic_DNA"/>
</dbReference>
<protein>
    <submittedName>
        <fullName evidence="1">Uncharacterized protein</fullName>
    </submittedName>
</protein>
<proteinExistence type="predicted"/>
<dbReference type="RefSeq" id="WP_280555526.1">
    <property type="nucleotide sequence ID" value="NZ_CP123488.1"/>
</dbReference>
<gene>
    <name evidence="1" type="ORF">QBD33_12275</name>
</gene>